<dbReference type="CDD" id="cd02966">
    <property type="entry name" value="TlpA_like_family"/>
    <property type="match status" value="1"/>
</dbReference>
<dbReference type="GO" id="GO:0016491">
    <property type="term" value="F:oxidoreductase activity"/>
    <property type="evidence" value="ECO:0007669"/>
    <property type="project" value="InterPro"/>
</dbReference>
<dbReference type="SUPFAM" id="SSF52833">
    <property type="entry name" value="Thioredoxin-like"/>
    <property type="match status" value="1"/>
</dbReference>
<keyword evidence="1" id="KW-0812">Transmembrane</keyword>
<dbReference type="Pfam" id="PF08534">
    <property type="entry name" value="Redoxin"/>
    <property type="match status" value="1"/>
</dbReference>
<dbReference type="AlphaFoldDB" id="A0A8D5FY43"/>
<evidence type="ECO:0000256" key="1">
    <source>
        <dbReference type="SAM" id="Phobius"/>
    </source>
</evidence>
<dbReference type="InterPro" id="IPR036249">
    <property type="entry name" value="Thioredoxin-like_sf"/>
</dbReference>
<dbReference type="PROSITE" id="PS51352">
    <property type="entry name" value="THIOREDOXIN_2"/>
    <property type="match status" value="1"/>
</dbReference>
<sequence length="178" mass="19508">MNSTTTTFNSRLKKFIVPVAIIILIGALAFSLTQKAKMPDISFTTIDGKKMNTAALDGKIVLVNFWATDCPGCIAEMPELIKTHEKYQAQGFEVLAVSMPYDPIDQVKNYSKKNNLPFIITHDDSGALSSKFQDVRVTPTSFILDQQGRVISKIVGEINFAALHQLLDAQLANSAKGS</sequence>
<dbReference type="EMBL" id="AP024110">
    <property type="protein sequence ID" value="BCM24167.1"/>
    <property type="molecule type" value="Genomic_DNA"/>
</dbReference>
<dbReference type="RefSeq" id="WP_221764722.1">
    <property type="nucleotide sequence ID" value="NZ_AP024110.1"/>
</dbReference>
<dbReference type="Gene3D" id="3.40.30.10">
    <property type="entry name" value="Glutaredoxin"/>
    <property type="match status" value="1"/>
</dbReference>
<evidence type="ECO:0000313" key="3">
    <source>
        <dbReference type="EMBL" id="BCM24167.1"/>
    </source>
</evidence>
<keyword evidence="1" id="KW-0472">Membrane</keyword>
<organism evidence="3 4">
    <name type="scientific">Methyloradius palustris</name>
    <dbReference type="NCBI Taxonomy" id="2778876"/>
    <lineage>
        <taxon>Bacteria</taxon>
        <taxon>Pseudomonadati</taxon>
        <taxon>Pseudomonadota</taxon>
        <taxon>Betaproteobacteria</taxon>
        <taxon>Nitrosomonadales</taxon>
        <taxon>Methylophilaceae</taxon>
        <taxon>Methyloradius</taxon>
    </lineage>
</organism>
<feature type="domain" description="Thioredoxin" evidence="2">
    <location>
        <begin position="32"/>
        <end position="172"/>
    </location>
</feature>
<dbReference type="PANTHER" id="PTHR42852">
    <property type="entry name" value="THIOL:DISULFIDE INTERCHANGE PROTEIN DSBE"/>
    <property type="match status" value="1"/>
</dbReference>
<dbReference type="Proteomes" id="UP000826722">
    <property type="component" value="Chromosome"/>
</dbReference>
<gene>
    <name evidence="3" type="ORF">ZMTM_04260</name>
</gene>
<evidence type="ECO:0000313" key="4">
    <source>
        <dbReference type="Proteomes" id="UP000826722"/>
    </source>
</evidence>
<proteinExistence type="predicted"/>
<reference evidence="3" key="1">
    <citation type="journal article" date="2021" name="Arch. Microbiol.">
        <title>Methyloradius palustris gen. nov., sp. nov., a methanol-oxidizing bacterium isolated from snow.</title>
        <authorList>
            <person name="Miyadera T."/>
            <person name="Kojima H."/>
            <person name="Fukui M."/>
        </authorList>
    </citation>
    <scope>NUCLEOTIDE SEQUENCE</scope>
    <source>
        <strain evidence="3">Zm11</strain>
    </source>
</reference>
<keyword evidence="1" id="KW-1133">Transmembrane helix</keyword>
<dbReference type="KEGG" id="mpau:ZMTM_04260"/>
<protein>
    <recommendedName>
        <fullName evidence="2">Thioredoxin domain-containing protein</fullName>
    </recommendedName>
</protein>
<dbReference type="InterPro" id="IPR013766">
    <property type="entry name" value="Thioredoxin_domain"/>
</dbReference>
<dbReference type="InterPro" id="IPR050553">
    <property type="entry name" value="Thioredoxin_ResA/DsbE_sf"/>
</dbReference>
<dbReference type="PANTHER" id="PTHR42852:SF18">
    <property type="entry name" value="CHROMOSOME UNDETERMINED SCAFFOLD_47, WHOLE GENOME SHOTGUN SEQUENCE"/>
    <property type="match status" value="1"/>
</dbReference>
<feature type="transmembrane region" description="Helical" evidence="1">
    <location>
        <begin position="15"/>
        <end position="33"/>
    </location>
</feature>
<keyword evidence="4" id="KW-1185">Reference proteome</keyword>
<accession>A0A8D5FY43</accession>
<dbReference type="InterPro" id="IPR013740">
    <property type="entry name" value="Redoxin"/>
</dbReference>
<evidence type="ECO:0000259" key="2">
    <source>
        <dbReference type="PROSITE" id="PS51352"/>
    </source>
</evidence>
<name>A0A8D5FY43_9PROT</name>